<dbReference type="Gramene" id="OMO50945">
    <property type="protein sequence ID" value="OMO50945"/>
    <property type="gene ID" value="CCACVL1_30126"/>
</dbReference>
<sequence>MAFGASTWEREAPHFTLPAFEGCQQDGVCVGSVFPIPDPNFTTPSPSPSPPPSPAGMTSQPQHVPTPVPGGE</sequence>
<evidence type="ECO:0000256" key="1">
    <source>
        <dbReference type="SAM" id="MobiDB-lite"/>
    </source>
</evidence>
<organism evidence="2 3">
    <name type="scientific">Corchorus capsularis</name>
    <name type="common">Jute</name>
    <dbReference type="NCBI Taxonomy" id="210143"/>
    <lineage>
        <taxon>Eukaryota</taxon>
        <taxon>Viridiplantae</taxon>
        <taxon>Streptophyta</taxon>
        <taxon>Embryophyta</taxon>
        <taxon>Tracheophyta</taxon>
        <taxon>Spermatophyta</taxon>
        <taxon>Magnoliopsida</taxon>
        <taxon>eudicotyledons</taxon>
        <taxon>Gunneridae</taxon>
        <taxon>Pentapetalae</taxon>
        <taxon>rosids</taxon>
        <taxon>malvids</taxon>
        <taxon>Malvales</taxon>
        <taxon>Malvaceae</taxon>
        <taxon>Grewioideae</taxon>
        <taxon>Apeibeae</taxon>
        <taxon>Corchorus</taxon>
    </lineage>
</organism>
<accession>A0A1R3FYQ0</accession>
<feature type="region of interest" description="Disordered" evidence="1">
    <location>
        <begin position="34"/>
        <end position="72"/>
    </location>
</feature>
<dbReference type="AlphaFoldDB" id="A0A1R3FYQ0"/>
<dbReference type="Proteomes" id="UP000188268">
    <property type="component" value="Unassembled WGS sequence"/>
</dbReference>
<name>A0A1R3FYQ0_COCAP</name>
<evidence type="ECO:0000313" key="3">
    <source>
        <dbReference type="Proteomes" id="UP000188268"/>
    </source>
</evidence>
<gene>
    <name evidence="2" type="ORF">CCACVL1_30126</name>
</gene>
<dbReference type="EMBL" id="AWWV01016007">
    <property type="protein sequence ID" value="OMO50945.1"/>
    <property type="molecule type" value="Genomic_DNA"/>
</dbReference>
<evidence type="ECO:0000313" key="2">
    <source>
        <dbReference type="EMBL" id="OMO50945.1"/>
    </source>
</evidence>
<protein>
    <submittedName>
        <fullName evidence="2">Uncharacterized protein</fullName>
    </submittedName>
</protein>
<feature type="compositionally biased region" description="Pro residues" evidence="1">
    <location>
        <begin position="45"/>
        <end position="54"/>
    </location>
</feature>
<proteinExistence type="predicted"/>
<comment type="caution">
    <text evidence="2">The sequence shown here is derived from an EMBL/GenBank/DDBJ whole genome shotgun (WGS) entry which is preliminary data.</text>
</comment>
<keyword evidence="3" id="KW-1185">Reference proteome</keyword>
<reference evidence="2 3" key="1">
    <citation type="submission" date="2013-09" db="EMBL/GenBank/DDBJ databases">
        <title>Corchorus capsularis genome sequencing.</title>
        <authorList>
            <person name="Alam M."/>
            <person name="Haque M.S."/>
            <person name="Islam M.S."/>
            <person name="Emdad E.M."/>
            <person name="Islam M.M."/>
            <person name="Ahmed B."/>
            <person name="Halim A."/>
            <person name="Hossen Q.M.M."/>
            <person name="Hossain M.Z."/>
            <person name="Ahmed R."/>
            <person name="Khan M.M."/>
            <person name="Islam R."/>
            <person name="Rashid M.M."/>
            <person name="Khan S.A."/>
            <person name="Rahman M.S."/>
            <person name="Alam M."/>
        </authorList>
    </citation>
    <scope>NUCLEOTIDE SEQUENCE [LARGE SCALE GENOMIC DNA]</scope>
    <source>
        <strain evidence="3">cv. CVL-1</strain>
        <tissue evidence="2">Whole seedling</tissue>
    </source>
</reference>